<dbReference type="Proteomes" id="UP001652661">
    <property type="component" value="Chromosome X"/>
</dbReference>
<proteinExistence type="predicted"/>
<dbReference type="GO" id="GO:0000209">
    <property type="term" value="P:protein polyubiquitination"/>
    <property type="evidence" value="ECO:0007669"/>
    <property type="project" value="TreeGrafter"/>
</dbReference>
<sequence>MTSRRTLFTAKLREKQLKRQGDRLFKAHKFEDALKSYSAAVNMNPTNYKHLMDRAKCYKNLNQWELFVQDWRRALNFKGNMLYVAGILMGAELVQANNSIEEVATYLKAARIVTKREVQRNSNGLFLKLERARKNRWLDLESREINQEKELVDYMNKLIKFDKKIRLGLLKKIKNNLPEDEVKAKRREIQKTSTEKSKQLSKIFEKLKERRKKREIPDYLLCPISFGIFKNPVITPCGITYERKSIVKHLKQGGPFDPVTRTELTEEQLIPNRAIMNAVDSFLAENEWARHE</sequence>
<dbReference type="GO" id="GO:0043161">
    <property type="term" value="P:proteasome-mediated ubiquitin-dependent protein catabolic process"/>
    <property type="evidence" value="ECO:0007669"/>
    <property type="project" value="TreeGrafter"/>
</dbReference>
<evidence type="ECO:0000256" key="8">
    <source>
        <dbReference type="ARBA" id="ARBA00044543"/>
    </source>
</evidence>
<organism evidence="11 12">
    <name type="scientific">Drosophila kikkawai</name>
    <name type="common">Fruit fly</name>
    <dbReference type="NCBI Taxonomy" id="30033"/>
    <lineage>
        <taxon>Eukaryota</taxon>
        <taxon>Metazoa</taxon>
        <taxon>Ecdysozoa</taxon>
        <taxon>Arthropoda</taxon>
        <taxon>Hexapoda</taxon>
        <taxon>Insecta</taxon>
        <taxon>Pterygota</taxon>
        <taxon>Neoptera</taxon>
        <taxon>Endopterygota</taxon>
        <taxon>Diptera</taxon>
        <taxon>Brachycera</taxon>
        <taxon>Muscomorpha</taxon>
        <taxon>Ephydroidea</taxon>
        <taxon>Drosophilidae</taxon>
        <taxon>Drosophila</taxon>
        <taxon>Sophophora</taxon>
    </lineage>
</organism>
<dbReference type="SMART" id="SM00028">
    <property type="entry name" value="TPR"/>
    <property type="match status" value="2"/>
</dbReference>
<keyword evidence="5" id="KW-0833">Ubl conjugation pathway</keyword>
<dbReference type="OrthoDB" id="629492at2759"/>
<dbReference type="PANTHER" id="PTHR46803">
    <property type="entry name" value="E3 UBIQUITIN-PROTEIN LIGASE CHIP"/>
    <property type="match status" value="1"/>
</dbReference>
<evidence type="ECO:0000256" key="3">
    <source>
        <dbReference type="ARBA" id="ARBA00022679"/>
    </source>
</evidence>
<dbReference type="Pfam" id="PF04564">
    <property type="entry name" value="U-box"/>
    <property type="match status" value="1"/>
</dbReference>
<dbReference type="OMA" id="EYLQCHI"/>
<dbReference type="PROSITE" id="PS51698">
    <property type="entry name" value="U_BOX"/>
    <property type="match status" value="1"/>
</dbReference>
<dbReference type="CDD" id="cd16654">
    <property type="entry name" value="RING-Ubox_CHIP"/>
    <property type="match status" value="1"/>
</dbReference>
<dbReference type="SMART" id="SM00504">
    <property type="entry name" value="Ubox"/>
    <property type="match status" value="1"/>
</dbReference>
<evidence type="ECO:0000259" key="10">
    <source>
        <dbReference type="PROSITE" id="PS51698"/>
    </source>
</evidence>
<comment type="catalytic activity">
    <reaction evidence="1">
        <text>S-ubiquitinyl-[E2 ubiquitin-conjugating enzyme]-L-cysteine + [acceptor protein]-L-lysine = [E2 ubiquitin-conjugating enzyme]-L-cysteine + N(6)-ubiquitinyl-[acceptor protein]-L-lysine.</text>
        <dbReference type="EC" id="2.3.2.27"/>
    </reaction>
</comment>
<dbReference type="Gene3D" id="6.10.140.2020">
    <property type="match status" value="1"/>
</dbReference>
<evidence type="ECO:0000256" key="6">
    <source>
        <dbReference type="ARBA" id="ARBA00022803"/>
    </source>
</evidence>
<dbReference type="GO" id="GO:0061630">
    <property type="term" value="F:ubiquitin protein ligase activity"/>
    <property type="evidence" value="ECO:0007669"/>
    <property type="project" value="UniProtKB-EC"/>
</dbReference>
<evidence type="ECO:0000313" key="12">
    <source>
        <dbReference type="RefSeq" id="XP_017029161.1"/>
    </source>
</evidence>
<dbReference type="GO" id="GO:0006515">
    <property type="term" value="P:protein quality control for misfolded or incompletely synthesized proteins"/>
    <property type="evidence" value="ECO:0007669"/>
    <property type="project" value="TreeGrafter"/>
</dbReference>
<evidence type="ECO:0000256" key="9">
    <source>
        <dbReference type="PROSITE-ProRule" id="PRU00339"/>
    </source>
</evidence>
<dbReference type="PROSITE" id="PS50005">
    <property type="entry name" value="TPR"/>
    <property type="match status" value="1"/>
</dbReference>
<dbReference type="SUPFAM" id="SSF57850">
    <property type="entry name" value="RING/U-box"/>
    <property type="match status" value="1"/>
</dbReference>
<feature type="repeat" description="TPR" evidence="9">
    <location>
        <begin position="14"/>
        <end position="47"/>
    </location>
</feature>
<evidence type="ECO:0000256" key="7">
    <source>
        <dbReference type="ARBA" id="ARBA00044534"/>
    </source>
</evidence>
<evidence type="ECO:0000313" key="11">
    <source>
        <dbReference type="Proteomes" id="UP001652661"/>
    </source>
</evidence>
<dbReference type="SUPFAM" id="SSF48452">
    <property type="entry name" value="TPR-like"/>
    <property type="match status" value="1"/>
</dbReference>
<dbReference type="Gene3D" id="3.30.40.10">
    <property type="entry name" value="Zinc/RING finger domain, C3HC4 (zinc finger)"/>
    <property type="match status" value="1"/>
</dbReference>
<dbReference type="EC" id="2.3.2.27" evidence="2"/>
<dbReference type="InterPro" id="IPR041312">
    <property type="entry name" value="CHIP_TPR_N"/>
</dbReference>
<evidence type="ECO:0000256" key="4">
    <source>
        <dbReference type="ARBA" id="ARBA00022737"/>
    </source>
</evidence>
<protein>
    <recommendedName>
        <fullName evidence="7">E3 ubiquitin-protein ligase CHIP</fullName>
        <ecNumber evidence="2">2.3.2.27</ecNumber>
    </recommendedName>
    <alternativeName>
        <fullName evidence="8">RING-type E3 ubiquitin transferase CHIP</fullName>
    </alternativeName>
</protein>
<evidence type="ECO:0000256" key="1">
    <source>
        <dbReference type="ARBA" id="ARBA00000900"/>
    </source>
</evidence>
<feature type="domain" description="U-box" evidence="10">
    <location>
        <begin position="215"/>
        <end position="289"/>
    </location>
</feature>
<dbReference type="InterPro" id="IPR011990">
    <property type="entry name" value="TPR-like_helical_dom_sf"/>
</dbReference>
<dbReference type="InterPro" id="IPR019734">
    <property type="entry name" value="TPR_rpt"/>
</dbReference>
<reference evidence="12" key="1">
    <citation type="submission" date="2025-08" db="UniProtKB">
        <authorList>
            <consortium name="RefSeq"/>
        </authorList>
    </citation>
    <scope>IDENTIFICATION</scope>
    <source>
        <strain evidence="12">14028-0561.14</strain>
        <tissue evidence="12">Whole fly</tissue>
    </source>
</reference>
<gene>
    <name evidence="12" type="primary">LOC108079364</name>
</gene>
<dbReference type="AlphaFoldDB" id="A0A6P4J1H2"/>
<dbReference type="GeneID" id="108079364"/>
<dbReference type="GO" id="GO:0045862">
    <property type="term" value="P:positive regulation of proteolysis"/>
    <property type="evidence" value="ECO:0007669"/>
    <property type="project" value="TreeGrafter"/>
</dbReference>
<dbReference type="InterPro" id="IPR013083">
    <property type="entry name" value="Znf_RING/FYVE/PHD"/>
</dbReference>
<evidence type="ECO:0000256" key="5">
    <source>
        <dbReference type="ARBA" id="ARBA00022786"/>
    </source>
</evidence>
<dbReference type="RefSeq" id="XP_017029161.1">
    <property type="nucleotide sequence ID" value="XM_017173672.3"/>
</dbReference>
<dbReference type="PANTHER" id="PTHR46803:SF2">
    <property type="entry name" value="E3 UBIQUITIN-PROTEIN LIGASE CHIP"/>
    <property type="match status" value="1"/>
</dbReference>
<name>A0A6P4J1H2_DROKI</name>
<keyword evidence="11" id="KW-1185">Reference proteome</keyword>
<keyword evidence="4" id="KW-0677">Repeat</keyword>
<dbReference type="Pfam" id="PF18391">
    <property type="entry name" value="CHIP_TPR_N"/>
    <property type="match status" value="1"/>
</dbReference>
<accession>A0A6P4J1H2</accession>
<evidence type="ECO:0000256" key="2">
    <source>
        <dbReference type="ARBA" id="ARBA00012483"/>
    </source>
</evidence>
<dbReference type="InterPro" id="IPR003613">
    <property type="entry name" value="Ubox_domain"/>
</dbReference>
<keyword evidence="6 9" id="KW-0802">TPR repeat</keyword>
<dbReference type="GO" id="GO:0005737">
    <property type="term" value="C:cytoplasm"/>
    <property type="evidence" value="ECO:0007669"/>
    <property type="project" value="TreeGrafter"/>
</dbReference>
<dbReference type="GO" id="GO:0071218">
    <property type="term" value="P:cellular response to misfolded protein"/>
    <property type="evidence" value="ECO:0007669"/>
    <property type="project" value="TreeGrafter"/>
</dbReference>
<dbReference type="InterPro" id="IPR045202">
    <property type="entry name" value="CHIP_RING-Ubox"/>
</dbReference>
<dbReference type="Gene3D" id="1.25.40.10">
    <property type="entry name" value="Tetratricopeptide repeat domain"/>
    <property type="match status" value="1"/>
</dbReference>
<keyword evidence="3" id="KW-0808">Transferase</keyword>
<dbReference type="GO" id="GO:0051087">
    <property type="term" value="F:protein-folding chaperone binding"/>
    <property type="evidence" value="ECO:0007669"/>
    <property type="project" value="TreeGrafter"/>
</dbReference>